<dbReference type="Proteomes" id="UP000075502">
    <property type="component" value="Unassembled WGS sequence"/>
</dbReference>
<reference evidence="3 4" key="1">
    <citation type="submission" date="2014-02" db="EMBL/GenBank/DDBJ databases">
        <title>The small core and large imbalanced accessory genome model reveals a collaborative survival strategy of Sorangium cellulosum strains in nature.</title>
        <authorList>
            <person name="Han K."/>
            <person name="Peng R."/>
            <person name="Blom J."/>
            <person name="Li Y.-Z."/>
        </authorList>
    </citation>
    <scope>NUCLEOTIDE SEQUENCE [LARGE SCALE GENOMIC DNA]</scope>
    <source>
        <strain evidence="3 4">So0007-03</strain>
    </source>
</reference>
<dbReference type="InterPro" id="IPR036365">
    <property type="entry name" value="PGBD-like_sf"/>
</dbReference>
<protein>
    <recommendedName>
        <fullName evidence="2">Peptidoglycan binding-like domain-containing protein</fullName>
    </recommendedName>
</protein>
<dbReference type="EMBL" id="JEME01000846">
    <property type="protein sequence ID" value="KYG08871.1"/>
    <property type="molecule type" value="Genomic_DNA"/>
</dbReference>
<dbReference type="Gene3D" id="1.10.101.10">
    <property type="entry name" value="PGBD-like superfamily/PGBD"/>
    <property type="match status" value="1"/>
</dbReference>
<dbReference type="SUPFAM" id="SSF47090">
    <property type="entry name" value="PGBD-like"/>
    <property type="match status" value="1"/>
</dbReference>
<proteinExistence type="predicted"/>
<sequence>MRPGECASSIAARHHTTTEALWGHPENAALRARREDPNVLAPGDVLWVPEREPAAHPMKASQSHAFVAAHEPITLRLKLVEEVWEEGATVQGRIERHGDTVVYRKATPPRPPRDAPLANVPYRLDFGRRSIAGTTDGSGVLEARIPPHVEVGRLVLEPETARERAIELRVGHLDPLELAGGVKQRLANLGHPCGDVDDEDEALAFALESFQRKHGLSPSGQLDERTLDELRALSGR</sequence>
<dbReference type="Gene3D" id="3.10.350.10">
    <property type="entry name" value="LysM domain"/>
    <property type="match status" value="1"/>
</dbReference>
<dbReference type="AlphaFoldDB" id="A0A150TVZ3"/>
<feature type="region of interest" description="Disordered" evidence="1">
    <location>
        <begin position="1"/>
        <end position="21"/>
    </location>
</feature>
<accession>A0A150TVZ3</accession>
<evidence type="ECO:0000256" key="1">
    <source>
        <dbReference type="SAM" id="MobiDB-lite"/>
    </source>
</evidence>
<dbReference type="Pfam" id="PF01471">
    <property type="entry name" value="PG_binding_1"/>
    <property type="match status" value="1"/>
</dbReference>
<gene>
    <name evidence="3" type="ORF">BE21_21150</name>
</gene>
<organism evidence="3 4">
    <name type="scientific">Sorangium cellulosum</name>
    <name type="common">Polyangium cellulosum</name>
    <dbReference type="NCBI Taxonomy" id="56"/>
    <lineage>
        <taxon>Bacteria</taxon>
        <taxon>Pseudomonadati</taxon>
        <taxon>Myxococcota</taxon>
        <taxon>Polyangia</taxon>
        <taxon>Polyangiales</taxon>
        <taxon>Polyangiaceae</taxon>
        <taxon>Sorangium</taxon>
    </lineage>
</organism>
<evidence type="ECO:0000313" key="3">
    <source>
        <dbReference type="EMBL" id="KYG08871.1"/>
    </source>
</evidence>
<evidence type="ECO:0000259" key="2">
    <source>
        <dbReference type="Pfam" id="PF01471"/>
    </source>
</evidence>
<feature type="domain" description="Peptidoglycan binding-like" evidence="2">
    <location>
        <begin position="182"/>
        <end position="230"/>
    </location>
</feature>
<dbReference type="InterPro" id="IPR002477">
    <property type="entry name" value="Peptidoglycan-bd-like"/>
</dbReference>
<evidence type="ECO:0000313" key="4">
    <source>
        <dbReference type="Proteomes" id="UP000075502"/>
    </source>
</evidence>
<dbReference type="InterPro" id="IPR036366">
    <property type="entry name" value="PGBDSf"/>
</dbReference>
<dbReference type="InterPro" id="IPR036779">
    <property type="entry name" value="LysM_dom_sf"/>
</dbReference>
<name>A0A150TVZ3_SORCE</name>
<comment type="caution">
    <text evidence="3">The sequence shown here is derived from an EMBL/GenBank/DDBJ whole genome shotgun (WGS) entry which is preliminary data.</text>
</comment>